<feature type="compositionally biased region" description="Low complexity" evidence="3">
    <location>
        <begin position="256"/>
        <end position="265"/>
    </location>
</feature>
<feature type="compositionally biased region" description="Pro residues" evidence="3">
    <location>
        <begin position="500"/>
        <end position="509"/>
    </location>
</feature>
<proteinExistence type="inferred from homology"/>
<feature type="compositionally biased region" description="Basic and acidic residues" evidence="3">
    <location>
        <begin position="2891"/>
        <end position="2900"/>
    </location>
</feature>
<feature type="compositionally biased region" description="Low complexity" evidence="3">
    <location>
        <begin position="830"/>
        <end position="841"/>
    </location>
</feature>
<dbReference type="SUPFAM" id="SSF52540">
    <property type="entry name" value="P-loop containing nucleoside triphosphate hydrolases"/>
    <property type="match status" value="1"/>
</dbReference>
<feature type="region of interest" description="Disordered" evidence="3">
    <location>
        <begin position="2013"/>
        <end position="2104"/>
    </location>
</feature>
<dbReference type="PANTHER" id="PTHR24115:SF991">
    <property type="entry name" value="PUTATIVE-RELATED"/>
    <property type="match status" value="1"/>
</dbReference>
<evidence type="ECO:0000256" key="3">
    <source>
        <dbReference type="SAM" id="MobiDB-lite"/>
    </source>
</evidence>
<dbReference type="Proteomes" id="UP000419144">
    <property type="component" value="Unassembled WGS sequence"/>
</dbReference>
<keyword evidence="1" id="KW-0067">ATP-binding</keyword>
<dbReference type="Pfam" id="PF00225">
    <property type="entry name" value="Kinesin"/>
    <property type="match status" value="2"/>
</dbReference>
<feature type="compositionally biased region" description="Polar residues" evidence="3">
    <location>
        <begin position="1045"/>
        <end position="1057"/>
    </location>
</feature>
<evidence type="ECO:0000256" key="1">
    <source>
        <dbReference type="PROSITE-ProRule" id="PRU00283"/>
    </source>
</evidence>
<feature type="compositionally biased region" description="Polar residues" evidence="3">
    <location>
        <begin position="2290"/>
        <end position="2300"/>
    </location>
</feature>
<feature type="region of interest" description="Disordered" evidence="3">
    <location>
        <begin position="2866"/>
        <end position="2921"/>
    </location>
</feature>
<feature type="region of interest" description="Disordered" evidence="3">
    <location>
        <begin position="1028"/>
        <end position="1061"/>
    </location>
</feature>
<feature type="compositionally biased region" description="Low complexity" evidence="3">
    <location>
        <begin position="2674"/>
        <end position="2689"/>
    </location>
</feature>
<feature type="region of interest" description="Disordered" evidence="3">
    <location>
        <begin position="2445"/>
        <end position="2483"/>
    </location>
</feature>
<feature type="domain" description="Kinesin motor" evidence="4">
    <location>
        <begin position="1017"/>
        <end position="1584"/>
    </location>
</feature>
<dbReference type="InterPro" id="IPR001752">
    <property type="entry name" value="Kinesin_motor_dom"/>
</dbReference>
<comment type="caution">
    <text evidence="5">The sequence shown here is derived from an EMBL/GenBank/DDBJ whole genome shotgun (WGS) entry which is preliminary data.</text>
</comment>
<dbReference type="FunFam" id="3.40.850.10:FF:000207">
    <property type="entry name" value="Putative kinesin"/>
    <property type="match status" value="1"/>
</dbReference>
<feature type="compositionally biased region" description="Polar residues" evidence="3">
    <location>
        <begin position="2547"/>
        <end position="2574"/>
    </location>
</feature>
<feature type="region of interest" description="Disordered" evidence="3">
    <location>
        <begin position="2656"/>
        <end position="2707"/>
    </location>
</feature>
<evidence type="ECO:0000313" key="5">
    <source>
        <dbReference type="EMBL" id="GET88987.1"/>
    </source>
</evidence>
<feature type="compositionally biased region" description="Low complexity" evidence="3">
    <location>
        <begin position="955"/>
        <end position="970"/>
    </location>
</feature>
<dbReference type="SMART" id="SM00129">
    <property type="entry name" value="KISc"/>
    <property type="match status" value="1"/>
</dbReference>
<keyword evidence="2" id="KW-0175">Coiled coil</keyword>
<dbReference type="GO" id="GO:0003777">
    <property type="term" value="F:microtubule motor activity"/>
    <property type="evidence" value="ECO:0007669"/>
    <property type="project" value="InterPro"/>
</dbReference>
<feature type="compositionally biased region" description="Low complexity" evidence="3">
    <location>
        <begin position="2656"/>
        <end position="2666"/>
    </location>
</feature>
<accession>A0A640KMT6</accession>
<dbReference type="PROSITE" id="PS50067">
    <property type="entry name" value="KINESIN_MOTOR_2"/>
    <property type="match status" value="1"/>
</dbReference>
<feature type="compositionally biased region" description="Polar residues" evidence="3">
    <location>
        <begin position="971"/>
        <end position="988"/>
    </location>
</feature>
<dbReference type="OrthoDB" id="266699at2759"/>
<feature type="region of interest" description="Disordered" evidence="3">
    <location>
        <begin position="2241"/>
        <end position="2260"/>
    </location>
</feature>
<dbReference type="FunFam" id="3.40.850.10:FF:000206">
    <property type="entry name" value="Putative kinesin"/>
    <property type="match status" value="1"/>
</dbReference>
<feature type="compositionally biased region" description="Basic and acidic residues" evidence="3">
    <location>
        <begin position="2511"/>
        <end position="2523"/>
    </location>
</feature>
<feature type="compositionally biased region" description="Low complexity" evidence="3">
    <location>
        <begin position="908"/>
        <end position="928"/>
    </location>
</feature>
<feature type="region of interest" description="Disordered" evidence="3">
    <location>
        <begin position="366"/>
        <end position="597"/>
    </location>
</feature>
<feature type="region of interest" description="Disordered" evidence="3">
    <location>
        <begin position="1"/>
        <end position="20"/>
    </location>
</feature>
<feature type="compositionally biased region" description="Low complexity" evidence="3">
    <location>
        <begin position="415"/>
        <end position="434"/>
    </location>
</feature>
<evidence type="ECO:0000259" key="4">
    <source>
        <dbReference type="PROSITE" id="PS50067"/>
    </source>
</evidence>
<feature type="binding site" evidence="1">
    <location>
        <begin position="1108"/>
        <end position="1115"/>
    </location>
    <ligand>
        <name>ATP</name>
        <dbReference type="ChEBI" id="CHEBI:30616"/>
    </ligand>
</feature>
<keyword evidence="1" id="KW-0547">Nucleotide-binding</keyword>
<evidence type="ECO:0000313" key="6">
    <source>
        <dbReference type="Proteomes" id="UP000419144"/>
    </source>
</evidence>
<dbReference type="EMBL" id="BLBS01000031">
    <property type="protein sequence ID" value="GET88987.1"/>
    <property type="molecule type" value="Genomic_DNA"/>
</dbReference>
<feature type="region of interest" description="Disordered" evidence="3">
    <location>
        <begin position="2154"/>
        <end position="2173"/>
    </location>
</feature>
<feature type="region of interest" description="Disordered" evidence="3">
    <location>
        <begin position="31"/>
        <end position="190"/>
    </location>
</feature>
<dbReference type="InterPro" id="IPR027417">
    <property type="entry name" value="P-loop_NTPase"/>
</dbReference>
<feature type="compositionally biased region" description="Polar residues" evidence="3">
    <location>
        <begin position="2875"/>
        <end position="2890"/>
    </location>
</feature>
<dbReference type="Gene3D" id="3.40.850.10">
    <property type="entry name" value="Kinesin motor domain"/>
    <property type="match status" value="2"/>
</dbReference>
<feature type="compositionally biased region" description="Polar residues" evidence="3">
    <location>
        <begin position="235"/>
        <end position="246"/>
    </location>
</feature>
<name>A0A640KMT6_LEITA</name>
<feature type="coiled-coil region" evidence="2">
    <location>
        <begin position="1742"/>
        <end position="1769"/>
    </location>
</feature>
<feature type="compositionally biased region" description="Polar residues" evidence="3">
    <location>
        <begin position="400"/>
        <end position="414"/>
    </location>
</feature>
<dbReference type="GO" id="GO:0005871">
    <property type="term" value="C:kinesin complex"/>
    <property type="evidence" value="ECO:0007669"/>
    <property type="project" value="TreeGrafter"/>
</dbReference>
<feature type="region of interest" description="Disordered" evidence="3">
    <location>
        <begin position="820"/>
        <end position="855"/>
    </location>
</feature>
<dbReference type="GO" id="GO:0007018">
    <property type="term" value="P:microtubule-based movement"/>
    <property type="evidence" value="ECO:0007669"/>
    <property type="project" value="InterPro"/>
</dbReference>
<keyword evidence="6" id="KW-1185">Reference proteome</keyword>
<feature type="compositionally biased region" description="Basic residues" evidence="3">
    <location>
        <begin position="2524"/>
        <end position="2533"/>
    </location>
</feature>
<feature type="compositionally biased region" description="Low complexity" evidence="3">
    <location>
        <begin position="1120"/>
        <end position="1141"/>
    </location>
</feature>
<feature type="region of interest" description="Disordered" evidence="3">
    <location>
        <begin position="2266"/>
        <end position="2309"/>
    </location>
</feature>
<feature type="compositionally biased region" description="Low complexity" evidence="3">
    <location>
        <begin position="559"/>
        <end position="586"/>
    </location>
</feature>
<gene>
    <name evidence="5" type="ORF">LtaPh_2415400</name>
</gene>
<feature type="region of interest" description="Disordered" evidence="3">
    <location>
        <begin position="234"/>
        <end position="281"/>
    </location>
</feature>
<dbReference type="VEuPathDB" id="TriTrypDB:LtaPh_2415400"/>
<feature type="compositionally biased region" description="Polar residues" evidence="3">
    <location>
        <begin position="2095"/>
        <end position="2104"/>
    </location>
</feature>
<keyword evidence="1" id="KW-0505">Motor protein</keyword>
<feature type="compositionally biased region" description="Basic and acidic residues" evidence="3">
    <location>
        <begin position="171"/>
        <end position="180"/>
    </location>
</feature>
<feature type="region of interest" description="Disordered" evidence="3">
    <location>
        <begin position="1117"/>
        <end position="1258"/>
    </location>
</feature>
<dbReference type="InterPro" id="IPR036961">
    <property type="entry name" value="Kinesin_motor_dom_sf"/>
</dbReference>
<organism evidence="5 6">
    <name type="scientific">Leishmania tarentolae</name>
    <name type="common">Sauroleishmania tarentolae</name>
    <dbReference type="NCBI Taxonomy" id="5689"/>
    <lineage>
        <taxon>Eukaryota</taxon>
        <taxon>Discoba</taxon>
        <taxon>Euglenozoa</taxon>
        <taxon>Kinetoplastea</taxon>
        <taxon>Metakinetoplastina</taxon>
        <taxon>Trypanosomatida</taxon>
        <taxon>Trypanosomatidae</taxon>
        <taxon>Leishmaniinae</taxon>
        <taxon>Leishmania</taxon>
        <taxon>lizard Leishmania</taxon>
    </lineage>
</organism>
<dbReference type="PANTHER" id="PTHR24115">
    <property type="entry name" value="KINESIN-RELATED"/>
    <property type="match status" value="1"/>
</dbReference>
<feature type="compositionally biased region" description="Low complexity" evidence="3">
    <location>
        <begin position="95"/>
        <end position="105"/>
    </location>
</feature>
<comment type="similarity">
    <text evidence="1">Belongs to the TRAFAC class myosin-kinesin ATPase superfamily. Kinesin family.</text>
</comment>
<feature type="region of interest" description="Disordered" evidence="3">
    <location>
        <begin position="1671"/>
        <end position="1696"/>
    </location>
</feature>
<protein>
    <submittedName>
        <fullName evidence="5">Kinesin, putative</fullName>
    </submittedName>
</protein>
<dbReference type="GO" id="GO:0008017">
    <property type="term" value="F:microtubule binding"/>
    <property type="evidence" value="ECO:0007669"/>
    <property type="project" value="InterPro"/>
</dbReference>
<feature type="region of interest" description="Disordered" evidence="3">
    <location>
        <begin position="886"/>
        <end position="994"/>
    </location>
</feature>
<feature type="compositionally biased region" description="Polar residues" evidence="3">
    <location>
        <begin position="888"/>
        <end position="906"/>
    </location>
</feature>
<feature type="region of interest" description="Disordered" evidence="3">
    <location>
        <begin position="2503"/>
        <end position="2576"/>
    </location>
</feature>
<dbReference type="GO" id="GO:0016887">
    <property type="term" value="F:ATP hydrolysis activity"/>
    <property type="evidence" value="ECO:0007669"/>
    <property type="project" value="TreeGrafter"/>
</dbReference>
<feature type="compositionally biased region" description="Low complexity" evidence="3">
    <location>
        <begin position="151"/>
        <end position="166"/>
    </location>
</feature>
<sequence>MKKSTAGLQPAPVDAQQTNEVVSRRGVAISSNRGVVADRAAPVPIATKANTNTVVGASPPMPSRRSGGTADGRNGSPSPKRPDLSTFLTPRTLNASAPKTTTASTPFPPQQKWLHDAAQSHRPTPSASCTPSRETPSRRRTQNISALSRGTPPRTTTVAPVTTPSPFGSPRYEDPHDPRQGRHLTAVDFSPMRHFISKPVPAATQYSSAPPLKAVAGGRQAASEAADAAARSTLFAGTQESPTLASAASWDRAKKAASAKPSAKATPGKRSGAPPTLIPTKASQVRLVSTRELSAGRKACAAETAEAMLNAQRVSASTGVRSPFLQFQVTEATLPLALCTESRKSSVWSSDHTNRSAVLGDSSATLAPSVTSRRPTWLENADEEDSPVPAMESLAYAPASGSSTAQRSKASVKSTPRTTTTSTTTATVPEPATAKFSNRKPNVKPTLANTSAPTGGGCGGNIQERSPGAKPERRSLTPGSVSQVKKSRDVSRSTANATPSPSPSSPPQTPHQRTTVAAGASPHTPKMSSGAGKTARSTPTRTPVSSSYHPDPLRGGLLPSASPTTGVPATPAAAAATAAPVAPSSPLHASGAESQRAGTMLSQTLSVVRPMAPVVHVRIRPVLPSIGESSNSRHVFFLNHENVMVTRTRPGIAASTASLSVPPSSLFEITSTRRTGTNGHTDSALQLSNLDMRTIGSSASSRRAISARSSGAAAAGCRRGDSEPAPLADVPHAAAMTAASAACPYGGDFALLRSPRPSDTLMASRASTAAAGGAAVPRDSDGGIVDSAFSNISPSLESLHPLSFPSQILVLHHNRTISWTSQGSEEHSPSSRLSCGSPSTSISPQQLGMGSASGGTEAFMTSSAFSSAQRTRPWLTTFKSFTEEETLSMPTTTLEMRAGSSSTGVCTSRASGRDSSSSAARGRKGISAPPRRAKGAGIERKPRYGGNLLSTAPLATTKATARRNSAATTTGSVSPRTATPASAPCPNSTRRRASRSILGASVSVSTMSIPAMPRGSGVAIGATKFPEEDADAGSDGTWQHEGKMQRQQTPFGSNSVSAAGAATGSERHYSFEFVHDEEATQADVFEESVLRFADEALLAQNVAIICYGPTGSGKTYSMMGSQTQPPAAAPASSGSTSLRTGSGKGHRSGGLGTTSTHSPPRFDSRGHIPHGHANTGESRRRSIDEATGGADGGGVGRDTHAVEEDGEDNGTGWAKLGSSWQYSYPEHTSKGNSSSAATAARRNHQRDPHSGGGGEPLLASSTMALESAVTASSMAEMGILPRLVHTLLERRGEAITIRRDPGREMAGRSANGLQSTSRQKTAVKGAGGLSLILRDLTFYGIELYMDELCDLLDPGKRPIQAVSDTGGLAMLCQRINEARDYRIRGSRGGSSHNATQTARTGGGMAITSLADLRRAYRLAHGNRVTARHARNDTSSRSHAIFLLQLDFDLIESTNIPQGAARSGAAAAGDRGTAIPQSPSERVQRVHSYVAMVDLAGCERVKQTKVEGAALREAQYINKSLSALSSVVLSLHHHNAHVPYRDSKLTRLLRPCLEGGRVLTLVHVAPCSSTDALSTLKFADQIRHIHIPTHALTPTSSKHRELLDVFADLIDPMQGQWEAQVRQAQMQLDRLCADVRLLYFSRAVGAIPHRAASRGSVVSDVVSELSAVSEDNDSISFSSGDVSQEEEPQPLTEDATEADRRRFALRTILHRFMGPIHSHQRTSMRNAVRSIRRYAEHKVLAHRRQVQQQVDELQATLQKLTVANAKLAKENSTPLPRDPQALELSRCIRESTEELGEYAKEQAALISLTTALRQRLAAQDDLEAAVDEQLHKVQHRTAQAMRTLSAAVAAHPPGVPPAESGTTLPKEPTLPTDSSATAALAMNTKDDPELRDIAHQQLSLAKELAALRLEKACFEIGTGLWEGLWARAMRKEIITAMEVEVFEMERILLDRRALSMMMMTGDAEMGGEESVAALLVPPLLTAYPGNSLGSVEQDERDIGVTTAEHEVATSLMHSASELSSSRVQHLPSVTAHSSVRGHMDSHVHGGADPGDGSNGGATPKGSANKCDGGVVVPFSSSLPHRSRRERAVDPVATAASDKSLSSATGSFSAMASSNEGLRLRSALAGAAGSLPSLPPRRGLEGPVPNPLMVLMTDGQQKQSPNHMTSASSPLLSRKNSSGACMMEALMPLSLAGSYEEEQSMQEACLQLMLREGIPCEVCCLGESASQTLQHYILPSSADAPLAEAVEHEEPTSNSSAAPARYRVLATASSGATERGEDTNALASAHRHASAGTRTGSSSVQSCERRDAPTAPFCTTRHGRLRLVRMPRRSNCYVLEFVYTHQALPLAPRLQAAMLGKPQDTFTSAPSRTHLEQMVDSLPTVQGVAGRGGGGGSSGGTATRPQGALREHRLFSIPLFEPTLHLHVNVLEEGIPNMTTPVAATVALPDGGDTPEVANSTFEDTSDHSRPGRCASPSSSSPALCVARRPESGPQLVIEVRGVPQTASTGRLVFTTDSKKQTKSSEQHQQKPHLLHKTTAKAGSTAGLGLRSGKSQHSLGRSPSHASTPSLKGTTSSGSPASMGVGTAVWRGLVLAKRLSGGGELMLPSSCILANIGCCSLVLRFPAPFFASTASRVESVEAVVGALCSILRPSLTAPEVRASLSVSPSKRVSSARRRLSSSPLSTSAGGAERGASNGGGRQRSSVSRSPLPCARMPPELEVVNYPHVPYNIFLPASRASQTSPTRAASLGDGVESVGDGLHTPGRPSVLPRHAVAPALNSSIISNDSLDGLGTMGSGVLGHTLQSSCSHGHRCHSATVMPQHTTTLNGVLKPFRGNPRSVSSAAAMMDQQSGATLQVQFYWIRTPLNIEPPRLDAGRKNSAGTGPSSDNDGNSNDKAAKPREARVAQRTTVSSHFYGDSELTTTSTDTAAEAPEAGIGRLVRLQVQAALSILAQLSYVFVDGRPLTHDADDGEGTVASSLGSLTESFSAHDLRRSWMLDRGDRSRIRSEADASDYRDAIAVAALLRQLDTYRNRIRRLFRQQLYDAEDIIGDDMAPPAPPSWLTGELGRGAYLREVQSEVKRTVGLPASTVMGCAGGGAVPPVTRPHGQDPKCDERGMHAALLELEEGDVAPDTQITVAEAREACAMRVPWTVWQWAYRWFRLNRLLRGDSVSCRSNDDAHGTSHPFVGQAEAAAVWLPLVAHSGGGAVSPTVASSSLLASCSVVALPTCATASSSSDEGFVMEGDWLTEAKLAARSKRMWLPAVLATTVPSYLENCVSSSL</sequence>
<evidence type="ECO:0000256" key="2">
    <source>
        <dbReference type="SAM" id="Coils"/>
    </source>
</evidence>
<dbReference type="GO" id="GO:0005874">
    <property type="term" value="C:microtubule"/>
    <property type="evidence" value="ECO:0007669"/>
    <property type="project" value="TreeGrafter"/>
</dbReference>
<feature type="compositionally biased region" description="Low complexity" evidence="3">
    <location>
        <begin position="534"/>
        <end position="547"/>
    </location>
</feature>
<dbReference type="InterPro" id="IPR027640">
    <property type="entry name" value="Kinesin-like_fam"/>
</dbReference>
<reference evidence="5" key="1">
    <citation type="submission" date="2019-11" db="EMBL/GenBank/DDBJ databases">
        <title>Leishmania tarentolae CDS.</title>
        <authorList>
            <person name="Goto Y."/>
            <person name="Yamagishi J."/>
        </authorList>
    </citation>
    <scope>NUCLEOTIDE SEQUENCE [LARGE SCALE GENOMIC DNA]</scope>
    <source>
        <strain evidence="5">Parrot Tar II</strain>
    </source>
</reference>
<dbReference type="GO" id="GO:0005524">
    <property type="term" value="F:ATP binding"/>
    <property type="evidence" value="ECO:0007669"/>
    <property type="project" value="UniProtKB-UniRule"/>
</dbReference>